<evidence type="ECO:0000256" key="1">
    <source>
        <dbReference type="ARBA" id="ARBA00011073"/>
    </source>
</evidence>
<evidence type="ECO:0000313" key="4">
    <source>
        <dbReference type="Proteomes" id="UP000747110"/>
    </source>
</evidence>
<organism evidence="3 4">
    <name type="scientific">Volvox reticuliferus</name>
    <dbReference type="NCBI Taxonomy" id="1737510"/>
    <lineage>
        <taxon>Eukaryota</taxon>
        <taxon>Viridiplantae</taxon>
        <taxon>Chlorophyta</taxon>
        <taxon>core chlorophytes</taxon>
        <taxon>Chlorophyceae</taxon>
        <taxon>CS clade</taxon>
        <taxon>Chlamydomonadales</taxon>
        <taxon>Volvocaceae</taxon>
        <taxon>Volvox</taxon>
    </lineage>
</organism>
<protein>
    <submittedName>
        <fullName evidence="3">Uncharacterized protein</fullName>
    </submittedName>
</protein>
<dbReference type="Proteomes" id="UP000747110">
    <property type="component" value="Unassembled WGS sequence"/>
</dbReference>
<feature type="non-terminal residue" evidence="3">
    <location>
        <position position="400"/>
    </location>
</feature>
<dbReference type="OrthoDB" id="534383at2759"/>
<name>A0A8J4CJN2_9CHLO</name>
<dbReference type="SUPFAM" id="SSF49785">
    <property type="entry name" value="Galactose-binding domain-like"/>
    <property type="match status" value="1"/>
</dbReference>
<gene>
    <name evidence="3" type="ORF">Vretifemale_12470</name>
</gene>
<feature type="compositionally biased region" description="Pro residues" evidence="2">
    <location>
        <begin position="185"/>
        <end position="293"/>
    </location>
</feature>
<comment type="caution">
    <text evidence="3">The sequence shown here is derived from an EMBL/GenBank/DDBJ whole genome shotgun (WGS) entry which is preliminary data.</text>
</comment>
<feature type="compositionally biased region" description="Pro residues" evidence="2">
    <location>
        <begin position="321"/>
        <end position="331"/>
    </location>
</feature>
<dbReference type="PANTHER" id="PTHR43399:SF4">
    <property type="entry name" value="CELL WALL-ASSOCIATED PROTEASE"/>
    <property type="match status" value="1"/>
</dbReference>
<sequence length="400" mass="42545">VRSKGKLVGPPPDGYQGWGRLSMSGSLPLEGFTDPRVRLQVLDRGQFFAPNQSICVSGIMATGTGPISVVLAYYDYPGDLIATKMLVNDLNLIVIADRYNYTGNNEEDEVQPVADSVNTVEKVLLKSPQPGANISIVVEAPSLPSSILDPTTPQRWAVAVVGHFSGYLESELNPFWAKWGNRMPPSPQPPVPPTPPSPPPSPSPPPPPPMIPLLPPSPRPPPRPPSPPRPPRPPPSPPRRPPNPPAPSPDPIPPSPAPIPPSPSPSHPFFPPSPLPPQPSPSLPRPPYPPSRPSSPSLPFLPSPSQPPFWSVSSPSIISRRPPPYPPPTAPPTLTLVRPSSSLPHFHPSPPLSPSPQLTRPVSTARPPASPVSPAKSILPPCPNPPTYLVPRNVTSSIPP</sequence>
<feature type="compositionally biased region" description="Low complexity" evidence="2">
    <location>
        <begin position="332"/>
        <end position="346"/>
    </location>
</feature>
<comment type="similarity">
    <text evidence="1">Belongs to the peptidase S8 family.</text>
</comment>
<dbReference type="AlphaFoldDB" id="A0A8J4CJN2"/>
<feature type="compositionally biased region" description="Low complexity" evidence="2">
    <location>
        <begin position="308"/>
        <end position="320"/>
    </location>
</feature>
<dbReference type="Gene3D" id="2.60.120.380">
    <property type="match status" value="1"/>
</dbReference>
<reference evidence="3" key="1">
    <citation type="journal article" date="2021" name="Proc. Natl. Acad. Sci. U.S.A.">
        <title>Three genomes in the algal genus Volvox reveal the fate of a haploid sex-determining region after a transition to homothallism.</title>
        <authorList>
            <person name="Yamamoto K."/>
            <person name="Hamaji T."/>
            <person name="Kawai-Toyooka H."/>
            <person name="Matsuzaki R."/>
            <person name="Takahashi F."/>
            <person name="Nishimura Y."/>
            <person name="Kawachi M."/>
            <person name="Noguchi H."/>
            <person name="Minakuchi Y."/>
            <person name="Umen J.G."/>
            <person name="Toyoda A."/>
            <person name="Nozaki H."/>
        </authorList>
    </citation>
    <scope>NUCLEOTIDE SEQUENCE</scope>
    <source>
        <strain evidence="3">NIES-3786</strain>
    </source>
</reference>
<feature type="region of interest" description="Disordered" evidence="2">
    <location>
        <begin position="185"/>
        <end position="400"/>
    </location>
</feature>
<dbReference type="PRINTS" id="PR01217">
    <property type="entry name" value="PRICHEXTENSN"/>
</dbReference>
<keyword evidence="4" id="KW-1185">Reference proteome</keyword>
<dbReference type="InterPro" id="IPR008979">
    <property type="entry name" value="Galactose-bd-like_sf"/>
</dbReference>
<dbReference type="PANTHER" id="PTHR43399">
    <property type="entry name" value="SUBTILISIN-RELATED"/>
    <property type="match status" value="1"/>
</dbReference>
<evidence type="ECO:0000313" key="3">
    <source>
        <dbReference type="EMBL" id="GIL83754.1"/>
    </source>
</evidence>
<dbReference type="InterPro" id="IPR051048">
    <property type="entry name" value="Peptidase_S8/S53_subtilisin"/>
</dbReference>
<evidence type="ECO:0000256" key="2">
    <source>
        <dbReference type="SAM" id="MobiDB-lite"/>
    </source>
</evidence>
<proteinExistence type="inferred from homology"/>
<accession>A0A8J4CJN2</accession>
<dbReference type="EMBL" id="BNCP01000027">
    <property type="protein sequence ID" value="GIL83754.1"/>
    <property type="molecule type" value="Genomic_DNA"/>
</dbReference>